<dbReference type="RefSeq" id="WP_090045961.1">
    <property type="nucleotide sequence ID" value="NZ_FNCC01000002.1"/>
</dbReference>
<feature type="region of interest" description="Disordered" evidence="1">
    <location>
        <begin position="1"/>
        <end position="48"/>
    </location>
</feature>
<keyword evidence="3" id="KW-1185">Reference proteome</keyword>
<organism evidence="2 3">
    <name type="scientific">Lentzea fradiae</name>
    <dbReference type="NCBI Taxonomy" id="200378"/>
    <lineage>
        <taxon>Bacteria</taxon>
        <taxon>Bacillati</taxon>
        <taxon>Actinomycetota</taxon>
        <taxon>Actinomycetes</taxon>
        <taxon>Pseudonocardiales</taxon>
        <taxon>Pseudonocardiaceae</taxon>
        <taxon>Lentzea</taxon>
    </lineage>
</organism>
<proteinExistence type="predicted"/>
<accession>A0A1G7M5P3</accession>
<name>A0A1G7M5P3_9PSEU</name>
<dbReference type="Proteomes" id="UP000199623">
    <property type="component" value="Unassembled WGS sequence"/>
</dbReference>
<dbReference type="AlphaFoldDB" id="A0A1G7M5P3"/>
<dbReference type="EMBL" id="FNCC01000002">
    <property type="protein sequence ID" value="SDF57088.1"/>
    <property type="molecule type" value="Genomic_DNA"/>
</dbReference>
<sequence>MDPDNETGEVPAAAPGEAPDAHRQEDVAEPLVDDQEDEDLDEASAAERSRGNQVINNFYAEVDAANARFGVSVSASTRRATGPISRAEIDAVRQDYVRPGCFDEFERLLRAEHLAVAVGVDGIGKRTGAIAGLCSVLPEGSPVVALAPSSDFAELRIAPGRGYLMADRLDSGAASVQQRFEIERVQAELARNGSYMVITLGSPGALRRHLRRFVVDWQPPDSELLFDRYFGDVPDGDADLALVRKRIADQPPRTVVAVAGTAARQGGAAALAELTSSSAQMVRDWFDEDRRTLSEVLSAAAALFAYGVPVRKFEVLLERLLELGASGGNEMVGPQMRALDSPPPQRRVDWANDGTLFTVTRDLSAEFGDPGRERRIVFRFPNHREHVAAELAERFGIEVWAPVRTWAHEVVKTPVSEVHLQLALGLALLGRDSWGEVEESFLMPWSNGTGPERVATAYVLSWMCIDDSLAPVALDLVLRWVRDSRIKRRTTAANALGGALGIRYQLPALTWLWHLASRGGIESRVARQSIAALFCANAGDGADAGSLLRFVQRGLDTAVDDGRPMPALDTVVAVLGATRPDSGETAMAGVLREQPQNLRVVGELWAETVRSARHRGRGIDALRRTLTALGEDEVAKTVIVRLGEVVRVCLTDTETEILRRSLGQELGGPAGGAGIAEQIVSALLATFATGSDW</sequence>
<evidence type="ECO:0000313" key="2">
    <source>
        <dbReference type="EMBL" id="SDF57088.1"/>
    </source>
</evidence>
<evidence type="ECO:0000313" key="3">
    <source>
        <dbReference type="Proteomes" id="UP000199623"/>
    </source>
</evidence>
<feature type="compositionally biased region" description="Acidic residues" evidence="1">
    <location>
        <begin position="27"/>
        <end position="44"/>
    </location>
</feature>
<gene>
    <name evidence="2" type="ORF">SAMN05216553_102115</name>
</gene>
<dbReference type="OrthoDB" id="3681676at2"/>
<reference evidence="3" key="1">
    <citation type="submission" date="2016-10" db="EMBL/GenBank/DDBJ databases">
        <authorList>
            <person name="Varghese N."/>
            <person name="Submissions S."/>
        </authorList>
    </citation>
    <scope>NUCLEOTIDE SEQUENCE [LARGE SCALE GENOMIC DNA]</scope>
    <source>
        <strain evidence="3">CGMCC 4.3506</strain>
    </source>
</reference>
<evidence type="ECO:0000256" key="1">
    <source>
        <dbReference type="SAM" id="MobiDB-lite"/>
    </source>
</evidence>
<dbReference type="STRING" id="200378.SAMN05216553_102115"/>
<protein>
    <submittedName>
        <fullName evidence="2">Uncharacterized protein</fullName>
    </submittedName>
</protein>